<reference evidence="2" key="1">
    <citation type="submission" date="2017-02" db="UniProtKB">
        <authorList>
            <consortium name="WormBaseParasite"/>
        </authorList>
    </citation>
    <scope>IDENTIFICATION</scope>
</reference>
<evidence type="ECO:0000313" key="2">
    <source>
        <dbReference type="WBParaSite" id="ALUE_0000399501-mRNA-1"/>
    </source>
</evidence>
<evidence type="ECO:0000313" key="1">
    <source>
        <dbReference type="Proteomes" id="UP000036681"/>
    </source>
</evidence>
<accession>A0A0M3HPU7</accession>
<proteinExistence type="predicted"/>
<organism evidence="1 2">
    <name type="scientific">Ascaris lumbricoides</name>
    <name type="common">Giant roundworm</name>
    <dbReference type="NCBI Taxonomy" id="6252"/>
    <lineage>
        <taxon>Eukaryota</taxon>
        <taxon>Metazoa</taxon>
        <taxon>Ecdysozoa</taxon>
        <taxon>Nematoda</taxon>
        <taxon>Chromadorea</taxon>
        <taxon>Rhabditida</taxon>
        <taxon>Spirurina</taxon>
        <taxon>Ascaridomorpha</taxon>
        <taxon>Ascaridoidea</taxon>
        <taxon>Ascarididae</taxon>
        <taxon>Ascaris</taxon>
    </lineage>
</organism>
<name>A0A0M3HPU7_ASCLU</name>
<sequence>MRRESKQGASVVAVSREWWVAQLESNDGRCTRLAVGLTDRSMIAGTPHRFCSMRRQHRPRAQPSVR</sequence>
<keyword evidence="1" id="KW-1185">Reference proteome</keyword>
<dbReference type="AlphaFoldDB" id="A0A0M3HPU7"/>
<dbReference type="Proteomes" id="UP000036681">
    <property type="component" value="Unplaced"/>
</dbReference>
<dbReference type="WBParaSite" id="ALUE_0000399501-mRNA-1">
    <property type="protein sequence ID" value="ALUE_0000399501-mRNA-1"/>
    <property type="gene ID" value="ALUE_0000399501"/>
</dbReference>
<protein>
    <submittedName>
        <fullName evidence="2">Transposase</fullName>
    </submittedName>
</protein>